<dbReference type="AlphaFoldDB" id="A0AAV2FWN6"/>
<proteinExistence type="predicted"/>
<feature type="region of interest" description="Disordered" evidence="1">
    <location>
        <begin position="1"/>
        <end position="25"/>
    </location>
</feature>
<name>A0AAV2FWN6_9ROSI</name>
<keyword evidence="3" id="KW-1185">Reference proteome</keyword>
<sequence>MDWTGAIGTGVGGDGGHCGERERSLGSGRLRMWAAGEEIEEGKGQEESGFEKVGGKKVKVMVVHAGEGQQEIAGLKEVRVEHHELMASKGKWVVASLAGEGDTLACKRGRQMIEKQ</sequence>
<gene>
    <name evidence="2" type="ORF">LTRI10_LOCUS42715</name>
</gene>
<evidence type="ECO:0000313" key="3">
    <source>
        <dbReference type="Proteomes" id="UP001497516"/>
    </source>
</evidence>
<accession>A0AAV2FWN6</accession>
<dbReference type="Proteomes" id="UP001497516">
    <property type="component" value="Chromosome 7"/>
</dbReference>
<evidence type="ECO:0000313" key="2">
    <source>
        <dbReference type="EMBL" id="CAL1402736.1"/>
    </source>
</evidence>
<evidence type="ECO:0000256" key="1">
    <source>
        <dbReference type="SAM" id="MobiDB-lite"/>
    </source>
</evidence>
<feature type="compositionally biased region" description="Gly residues" evidence="1">
    <location>
        <begin position="7"/>
        <end position="16"/>
    </location>
</feature>
<organism evidence="2 3">
    <name type="scientific">Linum trigynum</name>
    <dbReference type="NCBI Taxonomy" id="586398"/>
    <lineage>
        <taxon>Eukaryota</taxon>
        <taxon>Viridiplantae</taxon>
        <taxon>Streptophyta</taxon>
        <taxon>Embryophyta</taxon>
        <taxon>Tracheophyta</taxon>
        <taxon>Spermatophyta</taxon>
        <taxon>Magnoliopsida</taxon>
        <taxon>eudicotyledons</taxon>
        <taxon>Gunneridae</taxon>
        <taxon>Pentapetalae</taxon>
        <taxon>rosids</taxon>
        <taxon>fabids</taxon>
        <taxon>Malpighiales</taxon>
        <taxon>Linaceae</taxon>
        <taxon>Linum</taxon>
    </lineage>
</organism>
<protein>
    <submittedName>
        <fullName evidence="2">Uncharacterized protein</fullName>
    </submittedName>
</protein>
<dbReference type="EMBL" id="OZ034820">
    <property type="protein sequence ID" value="CAL1402736.1"/>
    <property type="molecule type" value="Genomic_DNA"/>
</dbReference>
<reference evidence="2 3" key="1">
    <citation type="submission" date="2024-04" db="EMBL/GenBank/DDBJ databases">
        <authorList>
            <person name="Fracassetti M."/>
        </authorList>
    </citation>
    <scope>NUCLEOTIDE SEQUENCE [LARGE SCALE GENOMIC DNA]</scope>
</reference>